<dbReference type="InterPro" id="IPR000620">
    <property type="entry name" value="EamA_dom"/>
</dbReference>
<feature type="transmembrane region" description="Helical" evidence="6">
    <location>
        <begin position="187"/>
        <end position="206"/>
    </location>
</feature>
<evidence type="ECO:0000256" key="6">
    <source>
        <dbReference type="SAM" id="Phobius"/>
    </source>
</evidence>
<dbReference type="PANTHER" id="PTHR32322">
    <property type="entry name" value="INNER MEMBRANE TRANSPORTER"/>
    <property type="match status" value="1"/>
</dbReference>
<evidence type="ECO:0000256" key="2">
    <source>
        <dbReference type="ARBA" id="ARBA00022475"/>
    </source>
</evidence>
<feature type="domain" description="EamA" evidence="7">
    <location>
        <begin position="157"/>
        <end position="293"/>
    </location>
</feature>
<feature type="transmembrane region" description="Helical" evidence="6">
    <location>
        <begin position="102"/>
        <end position="119"/>
    </location>
</feature>
<reference evidence="8 9" key="1">
    <citation type="submission" date="2021-02" db="EMBL/GenBank/DDBJ databases">
        <title>Niveibacterium changnyeongensis HC41.</title>
        <authorList>
            <person name="Kang M."/>
        </authorList>
    </citation>
    <scope>NUCLEOTIDE SEQUENCE [LARGE SCALE GENOMIC DNA]</scope>
    <source>
        <strain evidence="8 9">HC41</strain>
    </source>
</reference>
<dbReference type="Proteomes" id="UP000663570">
    <property type="component" value="Chromosome"/>
</dbReference>
<sequence length="303" mass="32833">MSRLRLDNPYLLLLLTVLFWSGNWVVGRGLRGDVPPVALAFWRWTLAFACTLPFAWPHRHQIGAALRGHLGMLLLLSLLGISGYNTITYIGLQQTTATNGVLLNSFIPIVIIGLSWAFFGKRLSLREGFGALISLCGVTVIVAHGDLAKLAALSLNPGDLWIMVSVFVWAGYTLLLQYRPAGLHPMAMLSILTALGVLMLAPLYGWELAQGRLIHPSAAAFAGILYTGVFPAFLGYVFWNRAVAQVGGPVSGLFIHLMPVFTPLLSALFLGEAPHAYHFAGMALILGGILLTTLQRTVKSTQT</sequence>
<keyword evidence="4 6" id="KW-1133">Transmembrane helix</keyword>
<gene>
    <name evidence="8" type="ORF">JY500_04190</name>
</gene>
<evidence type="ECO:0000313" key="9">
    <source>
        <dbReference type="Proteomes" id="UP000663570"/>
    </source>
</evidence>
<keyword evidence="3 6" id="KW-0812">Transmembrane</keyword>
<dbReference type="PANTHER" id="PTHR32322:SF18">
    <property type="entry name" value="S-ADENOSYLMETHIONINE_S-ADENOSYLHOMOCYSTEINE TRANSPORTER"/>
    <property type="match status" value="1"/>
</dbReference>
<protein>
    <submittedName>
        <fullName evidence="8">DMT family transporter</fullName>
    </submittedName>
</protein>
<evidence type="ECO:0000256" key="3">
    <source>
        <dbReference type="ARBA" id="ARBA00022692"/>
    </source>
</evidence>
<evidence type="ECO:0000256" key="4">
    <source>
        <dbReference type="ARBA" id="ARBA00022989"/>
    </source>
</evidence>
<evidence type="ECO:0000256" key="5">
    <source>
        <dbReference type="ARBA" id="ARBA00023136"/>
    </source>
</evidence>
<organism evidence="8 9">
    <name type="scientific">Niveibacterium microcysteis</name>
    <dbReference type="NCBI Taxonomy" id="2811415"/>
    <lineage>
        <taxon>Bacteria</taxon>
        <taxon>Pseudomonadati</taxon>
        <taxon>Pseudomonadota</taxon>
        <taxon>Betaproteobacteria</taxon>
        <taxon>Rhodocyclales</taxon>
        <taxon>Rhodocyclaceae</taxon>
        <taxon>Niveibacterium</taxon>
    </lineage>
</organism>
<evidence type="ECO:0000256" key="1">
    <source>
        <dbReference type="ARBA" id="ARBA00004651"/>
    </source>
</evidence>
<name>A0ABX7M7X5_9RHOO</name>
<dbReference type="SUPFAM" id="SSF103481">
    <property type="entry name" value="Multidrug resistance efflux transporter EmrE"/>
    <property type="match status" value="2"/>
</dbReference>
<feature type="transmembrane region" description="Helical" evidence="6">
    <location>
        <begin position="276"/>
        <end position="294"/>
    </location>
</feature>
<keyword evidence="9" id="KW-1185">Reference proteome</keyword>
<dbReference type="InterPro" id="IPR037185">
    <property type="entry name" value="EmrE-like"/>
</dbReference>
<keyword evidence="5 6" id="KW-0472">Membrane</keyword>
<dbReference type="InterPro" id="IPR050638">
    <property type="entry name" value="AA-Vitamin_Transporters"/>
</dbReference>
<feature type="transmembrane region" description="Helical" evidence="6">
    <location>
        <begin position="131"/>
        <end position="152"/>
    </location>
</feature>
<feature type="domain" description="EamA" evidence="7">
    <location>
        <begin position="10"/>
        <end position="142"/>
    </location>
</feature>
<dbReference type="EMBL" id="CP071060">
    <property type="protein sequence ID" value="QSI77859.1"/>
    <property type="molecule type" value="Genomic_DNA"/>
</dbReference>
<feature type="transmembrane region" description="Helical" evidence="6">
    <location>
        <begin position="158"/>
        <end position="175"/>
    </location>
</feature>
<dbReference type="RefSeq" id="WP_206255158.1">
    <property type="nucleotide sequence ID" value="NZ_CP071060.1"/>
</dbReference>
<feature type="transmembrane region" description="Helical" evidence="6">
    <location>
        <begin position="251"/>
        <end position="270"/>
    </location>
</feature>
<comment type="subcellular location">
    <subcellularLocation>
        <location evidence="1">Cell membrane</location>
        <topology evidence="1">Multi-pass membrane protein</topology>
    </subcellularLocation>
</comment>
<feature type="transmembrane region" description="Helical" evidence="6">
    <location>
        <begin position="218"/>
        <end position="239"/>
    </location>
</feature>
<feature type="transmembrane region" description="Helical" evidence="6">
    <location>
        <begin position="68"/>
        <end position="90"/>
    </location>
</feature>
<feature type="transmembrane region" description="Helical" evidence="6">
    <location>
        <begin position="37"/>
        <end position="56"/>
    </location>
</feature>
<evidence type="ECO:0000313" key="8">
    <source>
        <dbReference type="EMBL" id="QSI77859.1"/>
    </source>
</evidence>
<keyword evidence="2" id="KW-1003">Cell membrane</keyword>
<proteinExistence type="predicted"/>
<accession>A0ABX7M7X5</accession>
<dbReference type="Pfam" id="PF00892">
    <property type="entry name" value="EamA"/>
    <property type="match status" value="2"/>
</dbReference>
<evidence type="ECO:0000259" key="7">
    <source>
        <dbReference type="Pfam" id="PF00892"/>
    </source>
</evidence>